<gene>
    <name evidence="2" type="ORF">NA56DRAFT_570359</name>
</gene>
<dbReference type="InterPro" id="IPR011990">
    <property type="entry name" value="TPR-like_helical_dom_sf"/>
</dbReference>
<dbReference type="GO" id="GO:0043531">
    <property type="term" value="F:ADP binding"/>
    <property type="evidence" value="ECO:0007669"/>
    <property type="project" value="InterPro"/>
</dbReference>
<dbReference type="Gene3D" id="1.25.40.10">
    <property type="entry name" value="Tetratricopeptide repeat domain"/>
    <property type="match status" value="2"/>
</dbReference>
<dbReference type="InterPro" id="IPR002182">
    <property type="entry name" value="NB-ARC"/>
</dbReference>
<protein>
    <recommendedName>
        <fullName evidence="1">NB-ARC domain-containing protein</fullName>
    </recommendedName>
</protein>
<dbReference type="SMART" id="SM00028">
    <property type="entry name" value="TPR"/>
    <property type="match status" value="4"/>
</dbReference>
<name>A0A2J6Q8I3_9HELO</name>
<reference evidence="2 3" key="1">
    <citation type="submission" date="2016-05" db="EMBL/GenBank/DDBJ databases">
        <title>A degradative enzymes factory behind the ericoid mycorrhizal symbiosis.</title>
        <authorList>
            <consortium name="DOE Joint Genome Institute"/>
            <person name="Martino E."/>
            <person name="Morin E."/>
            <person name="Grelet G."/>
            <person name="Kuo A."/>
            <person name="Kohler A."/>
            <person name="Daghino S."/>
            <person name="Barry K."/>
            <person name="Choi C."/>
            <person name="Cichocki N."/>
            <person name="Clum A."/>
            <person name="Copeland A."/>
            <person name="Hainaut M."/>
            <person name="Haridas S."/>
            <person name="Labutti K."/>
            <person name="Lindquist E."/>
            <person name="Lipzen A."/>
            <person name="Khouja H.-R."/>
            <person name="Murat C."/>
            <person name="Ohm R."/>
            <person name="Olson A."/>
            <person name="Spatafora J."/>
            <person name="Veneault-Fourrey C."/>
            <person name="Henrissat B."/>
            <person name="Grigoriev I."/>
            <person name="Martin F."/>
            <person name="Perotto S."/>
        </authorList>
    </citation>
    <scope>NUCLEOTIDE SEQUENCE [LARGE SCALE GENOMIC DNA]</scope>
    <source>
        <strain evidence="2 3">UAMH 7357</strain>
    </source>
</reference>
<dbReference type="Proteomes" id="UP000235672">
    <property type="component" value="Unassembled WGS sequence"/>
</dbReference>
<feature type="domain" description="NB-ARC" evidence="1">
    <location>
        <begin position="38"/>
        <end position="207"/>
    </location>
</feature>
<sequence length="614" mass="70571">MISYPLLPSLTNTLDAIFRPCYYLPFRKNRQFVGRATILESLEKKLFIEQSETVALVGLGGIGKTQVALQFAYSIKANKQEYSIFWVAALSEASFEKAYAELAHKLGVKKSKEDEDVKDLVHYHLCSEKAGKWLLIVDNADDMEVVIGSKGKHGIYQYLPKSESGRVVFTTRSREVAVAVAGSDIIDLREMTQEEATAFVKTSLTRKELLQDEATTVELLRELTYLPLAIAQAVAYLNQNQISVRKYLGLLRGTEQSKVSLLSRGFHDRTRYEGSQNAVATTWLVSFAQIQRSDKAAASILGFLSCIEPKEIPRSILPEVEPEEEMEHAIGTLRGYAFLSQRGDEEMFDMHSLVHVAAWVWLESEGLIEQTTIDAIRHIEKAIPPSDRTRGEKWRGYVPHGLRVLNRSSRCQIAERYNLFMKVGLCLDLDRRFKEAIRCFEAASQWRRKYFTEDDESRLISEHALAKAYLDDRRIKEAIEIFEHVVAVEKRTLADEDHDRLATEHELARAYLDDRRIKEAIEILEHVVHELARAYLDDRRIKEAIEIFEHVVAVDKRTLADKDYERLTTEYTLARAYLDNEMVKEAIQLLEHVIAMEEDLFEEDDPDRLVQPYY</sequence>
<dbReference type="Pfam" id="PF13424">
    <property type="entry name" value="TPR_12"/>
    <property type="match status" value="2"/>
</dbReference>
<dbReference type="PANTHER" id="PTHR46082:SF6">
    <property type="entry name" value="AAA+ ATPASE DOMAIN-CONTAINING PROTEIN-RELATED"/>
    <property type="match status" value="1"/>
</dbReference>
<dbReference type="STRING" id="1745343.A0A2J6Q8I3"/>
<accession>A0A2J6Q8I3</accession>
<evidence type="ECO:0000313" key="3">
    <source>
        <dbReference type="Proteomes" id="UP000235672"/>
    </source>
</evidence>
<dbReference type="EMBL" id="KZ613477">
    <property type="protein sequence ID" value="PMD22587.1"/>
    <property type="molecule type" value="Genomic_DNA"/>
</dbReference>
<dbReference type="InterPro" id="IPR027417">
    <property type="entry name" value="P-loop_NTPase"/>
</dbReference>
<dbReference type="InterPro" id="IPR019734">
    <property type="entry name" value="TPR_rpt"/>
</dbReference>
<dbReference type="OrthoDB" id="20872at2759"/>
<proteinExistence type="predicted"/>
<dbReference type="PANTHER" id="PTHR46082">
    <property type="entry name" value="ATP/GTP-BINDING PROTEIN-RELATED"/>
    <property type="match status" value="1"/>
</dbReference>
<evidence type="ECO:0000313" key="2">
    <source>
        <dbReference type="EMBL" id="PMD22587.1"/>
    </source>
</evidence>
<dbReference type="Gene3D" id="3.40.50.300">
    <property type="entry name" value="P-loop containing nucleotide triphosphate hydrolases"/>
    <property type="match status" value="1"/>
</dbReference>
<dbReference type="InterPro" id="IPR053137">
    <property type="entry name" value="NLR-like"/>
</dbReference>
<keyword evidence="3" id="KW-1185">Reference proteome</keyword>
<dbReference type="SUPFAM" id="SSF52540">
    <property type="entry name" value="P-loop containing nucleoside triphosphate hydrolases"/>
    <property type="match status" value="1"/>
</dbReference>
<organism evidence="2 3">
    <name type="scientific">Hyaloscypha hepaticicola</name>
    <dbReference type="NCBI Taxonomy" id="2082293"/>
    <lineage>
        <taxon>Eukaryota</taxon>
        <taxon>Fungi</taxon>
        <taxon>Dikarya</taxon>
        <taxon>Ascomycota</taxon>
        <taxon>Pezizomycotina</taxon>
        <taxon>Leotiomycetes</taxon>
        <taxon>Helotiales</taxon>
        <taxon>Hyaloscyphaceae</taxon>
        <taxon>Hyaloscypha</taxon>
    </lineage>
</organism>
<dbReference type="Pfam" id="PF00931">
    <property type="entry name" value="NB-ARC"/>
    <property type="match status" value="1"/>
</dbReference>
<dbReference type="SUPFAM" id="SSF48452">
    <property type="entry name" value="TPR-like"/>
    <property type="match status" value="1"/>
</dbReference>
<dbReference type="AlphaFoldDB" id="A0A2J6Q8I3"/>
<evidence type="ECO:0000259" key="1">
    <source>
        <dbReference type="Pfam" id="PF00931"/>
    </source>
</evidence>